<proteinExistence type="predicted"/>
<dbReference type="AlphaFoldDB" id="A0AA40G1H5"/>
<evidence type="ECO:0000313" key="2">
    <source>
        <dbReference type="Proteomes" id="UP001177670"/>
    </source>
</evidence>
<keyword evidence="2" id="KW-1185">Reference proteome</keyword>
<reference evidence="1" key="1">
    <citation type="submission" date="2021-10" db="EMBL/GenBank/DDBJ databases">
        <title>Melipona bicolor Genome sequencing and assembly.</title>
        <authorList>
            <person name="Araujo N.S."/>
            <person name="Arias M.C."/>
        </authorList>
    </citation>
    <scope>NUCLEOTIDE SEQUENCE</scope>
    <source>
        <strain evidence="1">USP_2M_L1-L4_2017</strain>
        <tissue evidence="1">Whole body</tissue>
    </source>
</reference>
<comment type="caution">
    <text evidence="1">The sequence shown here is derived from an EMBL/GenBank/DDBJ whole genome shotgun (WGS) entry which is preliminary data.</text>
</comment>
<gene>
    <name evidence="1" type="ORF">K0M31_019085</name>
</gene>
<dbReference type="Proteomes" id="UP001177670">
    <property type="component" value="Unassembled WGS sequence"/>
</dbReference>
<dbReference type="EMBL" id="JAHYIQ010000008">
    <property type="protein sequence ID" value="KAK1129351.1"/>
    <property type="molecule type" value="Genomic_DNA"/>
</dbReference>
<protein>
    <submittedName>
        <fullName evidence="1">Uncharacterized protein</fullName>
    </submittedName>
</protein>
<accession>A0AA40G1H5</accession>
<sequence length="80" mass="9175">MKCGVTSLSTSTHVHQRLLWVENFKSQEDNALLYQKRSKFHSSKINPLGEITCSSHDIKFQLEVASLSRANNVFMSLHNR</sequence>
<name>A0AA40G1H5_9HYME</name>
<organism evidence="1 2">
    <name type="scientific">Melipona bicolor</name>
    <dbReference type="NCBI Taxonomy" id="60889"/>
    <lineage>
        <taxon>Eukaryota</taxon>
        <taxon>Metazoa</taxon>
        <taxon>Ecdysozoa</taxon>
        <taxon>Arthropoda</taxon>
        <taxon>Hexapoda</taxon>
        <taxon>Insecta</taxon>
        <taxon>Pterygota</taxon>
        <taxon>Neoptera</taxon>
        <taxon>Endopterygota</taxon>
        <taxon>Hymenoptera</taxon>
        <taxon>Apocrita</taxon>
        <taxon>Aculeata</taxon>
        <taxon>Apoidea</taxon>
        <taxon>Anthophila</taxon>
        <taxon>Apidae</taxon>
        <taxon>Melipona</taxon>
    </lineage>
</organism>
<evidence type="ECO:0000313" key="1">
    <source>
        <dbReference type="EMBL" id="KAK1129351.1"/>
    </source>
</evidence>